<evidence type="ECO:0000256" key="4">
    <source>
        <dbReference type="ARBA" id="ARBA00022452"/>
    </source>
</evidence>
<comment type="similarity">
    <text evidence="2">Belongs to the OmpP1/FadL family.</text>
</comment>
<evidence type="ECO:0000256" key="1">
    <source>
        <dbReference type="ARBA" id="ARBA00004571"/>
    </source>
</evidence>
<evidence type="ECO:0000256" key="11">
    <source>
        <dbReference type="ARBA" id="ARBA00033358"/>
    </source>
</evidence>
<dbReference type="GO" id="GO:0009279">
    <property type="term" value="C:cell outer membrane"/>
    <property type="evidence" value="ECO:0007669"/>
    <property type="project" value="UniProtKB-SubCell"/>
</dbReference>
<evidence type="ECO:0000256" key="5">
    <source>
        <dbReference type="ARBA" id="ARBA00022692"/>
    </source>
</evidence>
<keyword evidence="6" id="KW-0732">Signal</keyword>
<evidence type="ECO:0000256" key="10">
    <source>
        <dbReference type="ARBA" id="ARBA00031886"/>
    </source>
</evidence>
<dbReference type="PANTHER" id="PTHR35093">
    <property type="entry name" value="OUTER MEMBRANE PROTEIN NMB0088-RELATED"/>
    <property type="match status" value="1"/>
</dbReference>
<dbReference type="InterPro" id="IPR005017">
    <property type="entry name" value="OMPP1/FadL/TodX"/>
</dbReference>
<comment type="subcellular location">
    <subcellularLocation>
        <location evidence="1">Cell outer membrane</location>
        <topology evidence="1">Multi-pass membrane protein</topology>
    </subcellularLocation>
</comment>
<reference evidence="12 13" key="1">
    <citation type="submission" date="2018-06" db="EMBL/GenBank/DDBJ databases">
        <authorList>
            <consortium name="Pathogen Informatics"/>
            <person name="Doyle S."/>
        </authorList>
    </citation>
    <scope>NUCLEOTIDE SEQUENCE [LARGE SCALE GENOMIC DNA]</scope>
    <source>
        <strain evidence="12 13">NCTC9073</strain>
    </source>
</reference>
<dbReference type="Pfam" id="PF03349">
    <property type="entry name" value="Toluene_X"/>
    <property type="match status" value="1"/>
</dbReference>
<evidence type="ECO:0000256" key="8">
    <source>
        <dbReference type="ARBA" id="ARBA00023136"/>
    </source>
</evidence>
<dbReference type="SUPFAM" id="SSF56935">
    <property type="entry name" value="Porins"/>
    <property type="match status" value="1"/>
</dbReference>
<keyword evidence="5" id="KW-0812">Transmembrane</keyword>
<evidence type="ECO:0000313" key="12">
    <source>
        <dbReference type="EMBL" id="SPX16497.1"/>
    </source>
</evidence>
<evidence type="ECO:0000256" key="6">
    <source>
        <dbReference type="ARBA" id="ARBA00022729"/>
    </source>
</evidence>
<dbReference type="PANTHER" id="PTHR35093:SF3">
    <property type="entry name" value="LONG-CHAIN FATTY ACID TRANSPORT PROTEIN"/>
    <property type="match status" value="1"/>
</dbReference>
<dbReference type="Proteomes" id="UP000250780">
    <property type="component" value="Unassembled WGS sequence"/>
</dbReference>
<evidence type="ECO:0000313" key="13">
    <source>
        <dbReference type="Proteomes" id="UP000250780"/>
    </source>
</evidence>
<gene>
    <name evidence="12" type="primary">fadL_3</name>
    <name evidence="12" type="ORF">NCTC9073_04271</name>
</gene>
<evidence type="ECO:0000256" key="7">
    <source>
        <dbReference type="ARBA" id="ARBA00023055"/>
    </source>
</evidence>
<evidence type="ECO:0000256" key="3">
    <source>
        <dbReference type="ARBA" id="ARBA00015869"/>
    </source>
</evidence>
<dbReference type="EMBL" id="UASD01000009">
    <property type="protein sequence ID" value="SPX16497.1"/>
    <property type="molecule type" value="Genomic_DNA"/>
</dbReference>
<sequence>MWEVSGYNRVDPQWAIHYSLAYTSWSQFQQLKATSTSGDTLFQKHEGFKDAYRIALGTTYYYDDNWTFRTGIAFDDSPVSCTESFYLHSGPGPFLAECRYDLRI</sequence>
<evidence type="ECO:0000256" key="2">
    <source>
        <dbReference type="ARBA" id="ARBA00008163"/>
    </source>
</evidence>
<keyword evidence="7" id="KW-0813">Transport</keyword>
<organism evidence="12 13">
    <name type="scientific">Escherichia coli</name>
    <dbReference type="NCBI Taxonomy" id="562"/>
    <lineage>
        <taxon>Bacteria</taxon>
        <taxon>Pseudomonadati</taxon>
        <taxon>Pseudomonadota</taxon>
        <taxon>Gammaproteobacteria</taxon>
        <taxon>Enterobacterales</taxon>
        <taxon>Enterobacteriaceae</taxon>
        <taxon>Escherichia</taxon>
    </lineage>
</organism>
<keyword evidence="4" id="KW-1134">Transmembrane beta strand</keyword>
<dbReference type="Gene3D" id="2.40.160.60">
    <property type="entry name" value="Outer membrane protein transport protein (OMPP1/FadL/TodX)"/>
    <property type="match status" value="1"/>
</dbReference>
<keyword evidence="7" id="KW-0445">Lipid transport</keyword>
<proteinExistence type="inferred from homology"/>
<protein>
    <recommendedName>
        <fullName evidence="3">Long-chain fatty acid transport protein</fullName>
    </recommendedName>
    <alternativeName>
        <fullName evidence="11">Outer membrane FadL protein</fullName>
    </alternativeName>
    <alternativeName>
        <fullName evidence="10">Outer membrane flp protein</fullName>
    </alternativeName>
</protein>
<accession>A0A2X1N807</accession>
<evidence type="ECO:0000256" key="9">
    <source>
        <dbReference type="ARBA" id="ARBA00023237"/>
    </source>
</evidence>
<keyword evidence="8" id="KW-0472">Membrane</keyword>
<name>A0A2X1N807_ECOLX</name>
<dbReference type="GO" id="GO:0015483">
    <property type="term" value="F:long-chain fatty acid transporting porin activity"/>
    <property type="evidence" value="ECO:0007669"/>
    <property type="project" value="TreeGrafter"/>
</dbReference>
<keyword evidence="9" id="KW-0998">Cell outer membrane</keyword>
<dbReference type="AlphaFoldDB" id="A0A2X1N807"/>